<dbReference type="InterPro" id="IPR036259">
    <property type="entry name" value="MFS_trans_sf"/>
</dbReference>
<dbReference type="Gene3D" id="1.20.1250.20">
    <property type="entry name" value="MFS general substrate transporter like domains"/>
    <property type="match status" value="2"/>
</dbReference>
<dbReference type="AlphaFoldDB" id="A0A8H7SDK3"/>
<keyword evidence="9" id="KW-1185">Reference proteome</keyword>
<dbReference type="InterPro" id="IPR011701">
    <property type="entry name" value="MFS"/>
</dbReference>
<keyword evidence="5 6" id="KW-0472">Membrane</keyword>
<evidence type="ECO:0000313" key="9">
    <source>
        <dbReference type="Proteomes" id="UP000646827"/>
    </source>
</evidence>
<accession>A0A8H7SDK3</accession>
<comment type="caution">
    <text evidence="8">The sequence shown here is derived from an EMBL/GenBank/DDBJ whole genome shotgun (WGS) entry which is preliminary data.</text>
</comment>
<dbReference type="Pfam" id="PF07690">
    <property type="entry name" value="MFS_1"/>
    <property type="match status" value="1"/>
</dbReference>
<feature type="transmembrane region" description="Helical" evidence="6">
    <location>
        <begin position="155"/>
        <end position="176"/>
    </location>
</feature>
<name>A0A8H7SDK3_9FUNG</name>
<feature type="transmembrane region" description="Helical" evidence="6">
    <location>
        <begin position="410"/>
        <end position="431"/>
    </location>
</feature>
<feature type="transmembrane region" description="Helical" evidence="6">
    <location>
        <begin position="96"/>
        <end position="114"/>
    </location>
</feature>
<proteinExistence type="predicted"/>
<protein>
    <recommendedName>
        <fullName evidence="7">Major facilitator superfamily (MFS) profile domain-containing protein</fullName>
    </recommendedName>
</protein>
<feature type="transmembrane region" description="Helical" evidence="6">
    <location>
        <begin position="217"/>
        <end position="240"/>
    </location>
</feature>
<keyword evidence="3 6" id="KW-0812">Transmembrane</keyword>
<evidence type="ECO:0000313" key="8">
    <source>
        <dbReference type="EMBL" id="KAG2226533.1"/>
    </source>
</evidence>
<feature type="transmembrane region" description="Helical" evidence="6">
    <location>
        <begin position="55"/>
        <end position="72"/>
    </location>
</feature>
<feature type="transmembrane region" description="Helical" evidence="6">
    <location>
        <begin position="443"/>
        <end position="462"/>
    </location>
</feature>
<dbReference type="EMBL" id="JAEPRB010000016">
    <property type="protein sequence ID" value="KAG2226533.1"/>
    <property type="molecule type" value="Genomic_DNA"/>
</dbReference>
<sequence>MSKNNNEKQQEDTTTTIHDVNHHHLHLTHSQETDKNRTTNKFIYTPEEKKLVRKINFITVPFICFIAFLQMLDKYTLNFSAVMGIFQDTGINGNQFAWLGSIYYLGYLIFQIPNQYLLPKIPISKYLGIALILWGIVVGCTALATNFIQLCILRFLLGLFESVTYPALYLLIAILWRRTEQVMFFGTIPISNALGGAFAGLISLGFLKLNGLSGLSSWKWCMIILGSITIIAGIFTFLFLPDKAKSKWYRLSLQETIIVQERIRDNSVIQTKEIKNEQIIESLKEPRFYCYILITFFINLTNGCLTTFSTIIIKSMGFSDTVSILLNIPTNFIPMLIVIITVYFSRYQSKQNTCIGAILCFITFMALIFLSVLPLNASMLLGMFFVSIAPTMMILYALISNNITGYTKRVFYNGSSMVAYCIGNFIGPLLIRQEEAPRYRSGLIIYIITMFISILLFFYIRWTLIRDNIYRQQLKMENKLPPPIENRDEMDVTDRYDLHFLYRP</sequence>
<keyword evidence="2" id="KW-0813">Transport</keyword>
<evidence type="ECO:0000256" key="4">
    <source>
        <dbReference type="ARBA" id="ARBA00022989"/>
    </source>
</evidence>
<dbReference type="Proteomes" id="UP000646827">
    <property type="component" value="Unassembled WGS sequence"/>
</dbReference>
<feature type="transmembrane region" description="Helical" evidence="6">
    <location>
        <begin position="379"/>
        <end position="398"/>
    </location>
</feature>
<dbReference type="PANTHER" id="PTHR43791:SF36">
    <property type="entry name" value="TRANSPORTER, PUTATIVE (AFU_ORTHOLOGUE AFUA_6G08340)-RELATED"/>
    <property type="match status" value="1"/>
</dbReference>
<dbReference type="GO" id="GO:0022857">
    <property type="term" value="F:transmembrane transporter activity"/>
    <property type="evidence" value="ECO:0007669"/>
    <property type="project" value="InterPro"/>
</dbReference>
<feature type="transmembrane region" description="Helical" evidence="6">
    <location>
        <begin position="126"/>
        <end position="149"/>
    </location>
</feature>
<evidence type="ECO:0000256" key="6">
    <source>
        <dbReference type="SAM" id="Phobius"/>
    </source>
</evidence>
<evidence type="ECO:0000256" key="2">
    <source>
        <dbReference type="ARBA" id="ARBA00022448"/>
    </source>
</evidence>
<dbReference type="SUPFAM" id="SSF103473">
    <property type="entry name" value="MFS general substrate transporter"/>
    <property type="match status" value="1"/>
</dbReference>
<evidence type="ECO:0000259" key="7">
    <source>
        <dbReference type="PROSITE" id="PS50850"/>
    </source>
</evidence>
<evidence type="ECO:0000256" key="5">
    <source>
        <dbReference type="ARBA" id="ARBA00023136"/>
    </source>
</evidence>
<dbReference type="PANTHER" id="PTHR43791">
    <property type="entry name" value="PERMEASE-RELATED"/>
    <property type="match status" value="1"/>
</dbReference>
<feature type="transmembrane region" description="Helical" evidence="6">
    <location>
        <begin position="288"/>
        <end position="312"/>
    </location>
</feature>
<gene>
    <name evidence="8" type="ORF">INT45_014277</name>
</gene>
<feature type="transmembrane region" description="Helical" evidence="6">
    <location>
        <begin position="324"/>
        <end position="344"/>
    </location>
</feature>
<dbReference type="OrthoDB" id="6730379at2759"/>
<reference evidence="8 9" key="1">
    <citation type="submission" date="2020-12" db="EMBL/GenBank/DDBJ databases">
        <title>Metabolic potential, ecology and presence of endohyphal bacteria is reflected in genomic diversity of Mucoromycotina.</title>
        <authorList>
            <person name="Muszewska A."/>
            <person name="Okrasinska A."/>
            <person name="Steczkiewicz K."/>
            <person name="Drgas O."/>
            <person name="Orlowska M."/>
            <person name="Perlinska-Lenart U."/>
            <person name="Aleksandrzak-Piekarczyk T."/>
            <person name="Szatraj K."/>
            <person name="Zielenkiewicz U."/>
            <person name="Pilsyk S."/>
            <person name="Malc E."/>
            <person name="Mieczkowski P."/>
            <person name="Kruszewska J.S."/>
            <person name="Biernat P."/>
            <person name="Pawlowska J."/>
        </authorList>
    </citation>
    <scope>NUCLEOTIDE SEQUENCE [LARGE SCALE GENOMIC DNA]</scope>
    <source>
        <strain evidence="8 9">CBS 142.35</strain>
    </source>
</reference>
<evidence type="ECO:0000256" key="1">
    <source>
        <dbReference type="ARBA" id="ARBA00004141"/>
    </source>
</evidence>
<evidence type="ECO:0000256" key="3">
    <source>
        <dbReference type="ARBA" id="ARBA00022692"/>
    </source>
</evidence>
<dbReference type="PROSITE" id="PS50850">
    <property type="entry name" value="MFS"/>
    <property type="match status" value="1"/>
</dbReference>
<organism evidence="8 9">
    <name type="scientific">Circinella minor</name>
    <dbReference type="NCBI Taxonomy" id="1195481"/>
    <lineage>
        <taxon>Eukaryota</taxon>
        <taxon>Fungi</taxon>
        <taxon>Fungi incertae sedis</taxon>
        <taxon>Mucoromycota</taxon>
        <taxon>Mucoromycotina</taxon>
        <taxon>Mucoromycetes</taxon>
        <taxon>Mucorales</taxon>
        <taxon>Lichtheimiaceae</taxon>
        <taxon>Circinella</taxon>
    </lineage>
</organism>
<keyword evidence="4 6" id="KW-1133">Transmembrane helix</keyword>
<dbReference type="InterPro" id="IPR020846">
    <property type="entry name" value="MFS_dom"/>
</dbReference>
<feature type="domain" description="Major facilitator superfamily (MFS) profile" evidence="7">
    <location>
        <begin position="59"/>
        <end position="465"/>
    </location>
</feature>
<feature type="transmembrane region" description="Helical" evidence="6">
    <location>
        <begin position="183"/>
        <end position="205"/>
    </location>
</feature>
<dbReference type="GO" id="GO:0016020">
    <property type="term" value="C:membrane"/>
    <property type="evidence" value="ECO:0007669"/>
    <property type="project" value="UniProtKB-SubCell"/>
</dbReference>
<feature type="transmembrane region" description="Helical" evidence="6">
    <location>
        <begin position="356"/>
        <end position="373"/>
    </location>
</feature>
<comment type="subcellular location">
    <subcellularLocation>
        <location evidence="1">Membrane</location>
        <topology evidence="1">Multi-pass membrane protein</topology>
    </subcellularLocation>
</comment>